<feature type="domain" description="PPM-type phosphatase" evidence="1">
    <location>
        <begin position="6"/>
        <end position="236"/>
    </location>
</feature>
<comment type="caution">
    <text evidence="2">The sequence shown here is derived from an EMBL/GenBank/DDBJ whole genome shotgun (WGS) entry which is preliminary data.</text>
</comment>
<dbReference type="InterPro" id="IPR001932">
    <property type="entry name" value="PPM-type_phosphatase-like_dom"/>
</dbReference>
<keyword evidence="3" id="KW-1185">Reference proteome</keyword>
<dbReference type="Pfam" id="PF13672">
    <property type="entry name" value="PP2C_2"/>
    <property type="match status" value="1"/>
</dbReference>
<dbReference type="SMART" id="SM00332">
    <property type="entry name" value="PP2Cc"/>
    <property type="match status" value="1"/>
</dbReference>
<dbReference type="Gene3D" id="3.60.40.10">
    <property type="entry name" value="PPM-type phosphatase domain"/>
    <property type="match status" value="1"/>
</dbReference>
<dbReference type="CDD" id="cd00143">
    <property type="entry name" value="PP2Cc"/>
    <property type="match status" value="1"/>
</dbReference>
<dbReference type="PANTHER" id="PTHR13832">
    <property type="entry name" value="PROTEIN PHOSPHATASE 2C"/>
    <property type="match status" value="1"/>
</dbReference>
<protein>
    <submittedName>
        <fullName evidence="2">SpoIIE family protein phosphatase</fullName>
    </submittedName>
</protein>
<dbReference type="InterPro" id="IPR036457">
    <property type="entry name" value="PPM-type-like_dom_sf"/>
</dbReference>
<reference evidence="2 3" key="1">
    <citation type="submission" date="2019-12" db="EMBL/GenBank/DDBJ databases">
        <title>Whole genome sequencing of endophytic Actinobacterium Micromonospora sp. MPMI6T.</title>
        <authorList>
            <person name="Evv R."/>
            <person name="Podile A.R."/>
        </authorList>
    </citation>
    <scope>NUCLEOTIDE SEQUENCE [LARGE SCALE GENOMIC DNA]</scope>
    <source>
        <strain evidence="2 3">MPMI6</strain>
    </source>
</reference>
<dbReference type="RefSeq" id="WP_208811361.1">
    <property type="nucleotide sequence ID" value="NZ_WVUH01000016.1"/>
</dbReference>
<dbReference type="SMART" id="SM00331">
    <property type="entry name" value="PP2C_SIG"/>
    <property type="match status" value="1"/>
</dbReference>
<organism evidence="2 3">
    <name type="scientific">Micromonospora echinofusca</name>
    <dbReference type="NCBI Taxonomy" id="47858"/>
    <lineage>
        <taxon>Bacteria</taxon>
        <taxon>Bacillati</taxon>
        <taxon>Actinomycetota</taxon>
        <taxon>Actinomycetes</taxon>
        <taxon>Micromonosporales</taxon>
        <taxon>Micromonosporaceae</taxon>
        <taxon>Micromonospora</taxon>
    </lineage>
</organism>
<name>A0ABS3VKX0_MICEH</name>
<gene>
    <name evidence="2" type="ORF">GSF22_04000</name>
</gene>
<dbReference type="InterPro" id="IPR015655">
    <property type="entry name" value="PP2C"/>
</dbReference>
<sequence length="243" mass="25488">MTLILRTAILSDAGLVRANNEDTALAGERLVAVADGMGGLPAGEVASEIVIRILHDLPLPGTPEDAPAVLRAAISVANQRIRAAIGSDPAREGMGTTLTAGLLAADRLTIAQVGDSRCYLLRQGVLRQLTRDDTFVQALVDQGALTLEEARRHPQRSLITQAVQGEDRPPAIGVLAVVPGDRLLLCSDGLSDYVEDLAIGTALASYPDRQQCVEQLVKLAHQAGAPDNVTVVVADVDLVGATR</sequence>
<dbReference type="PROSITE" id="PS51746">
    <property type="entry name" value="PPM_2"/>
    <property type="match status" value="1"/>
</dbReference>
<dbReference type="EMBL" id="WVUH01000016">
    <property type="protein sequence ID" value="MBO4205175.1"/>
    <property type="molecule type" value="Genomic_DNA"/>
</dbReference>
<dbReference type="PANTHER" id="PTHR13832:SF827">
    <property type="entry name" value="PROTEIN PHOSPHATASE 1L"/>
    <property type="match status" value="1"/>
</dbReference>
<dbReference type="Proteomes" id="UP000823521">
    <property type="component" value="Unassembled WGS sequence"/>
</dbReference>
<proteinExistence type="predicted"/>
<accession>A0ABS3VKX0</accession>
<evidence type="ECO:0000313" key="2">
    <source>
        <dbReference type="EMBL" id="MBO4205175.1"/>
    </source>
</evidence>
<dbReference type="SUPFAM" id="SSF81606">
    <property type="entry name" value="PP2C-like"/>
    <property type="match status" value="1"/>
</dbReference>
<evidence type="ECO:0000259" key="1">
    <source>
        <dbReference type="PROSITE" id="PS51746"/>
    </source>
</evidence>
<evidence type="ECO:0000313" key="3">
    <source>
        <dbReference type="Proteomes" id="UP000823521"/>
    </source>
</evidence>